<dbReference type="Gene3D" id="2.60.120.430">
    <property type="entry name" value="Galactose-binding lectin"/>
    <property type="match status" value="1"/>
</dbReference>
<sequence length="757" mass="83742">MVSKRRATFPMFVALVLVLPWTLPVGAQLYFSDDFEDPAASALKWEVISGDWQVADGLYQQLSTASPWQASMVASDHWRDEWVEYTIEFKVRSLTAGDAPVNVLFRVQDPAPVTWDDRNGPNTHMYRWIINGWTNTESRLYIYNEGTATMLTQTNNALEVGAWYHVKLVVAATGLAGYIDDIEMFRVQHAQWTTGRVGLHAYSGVMDFDDFIVYGPLGLVSAATPLPQDGAGDVPRDGALSWTPGALAETHDVYLGTRFADVNDASRTNPMGVLVSQGQTAATYDPGQLELGQTYYWRVDEVNGPPDYTIFKGQVWSFEVEPFAYPLEAIAVAASSFETDARPENTINGSGLDEDDGHSTRTSDMWLSSAAGDQPTFIEFTFDRLYKLHQMLVWNYNIQFEAFLGYGLKDVTVEYSENGVEWMVLGDFEFAQATSVAGYTSNTTIDFAGRAVQAVRLTANSNWGGVLPQYGLSEVRFLYIPTFAREPQPADGDLDVPLDAILNWRPGREAAVHEVYLGADPGVLTLVGTTDRPTLPTETLEFGRAYYWRVDEVNEAEPISLWQSSVWTFRTLEYAVIDDFESYTDDIDAGEAIFDTWLDGWVNNTGSTVGYLDAPFAERTVVHSGAQSMPLIYDNSSAPFYSEAERDLGGMAWNVHGADSLRLFVSGRADGSNDPEPFYVAVEDAAGRVAVVTHPDIAVRPGWNEWRIPFSDLTGVNLGNVRAMYMGLGDRDNPRAGGAGLVFIDDIGYGRSVPADD</sequence>
<reference evidence="1" key="1">
    <citation type="submission" date="2023-05" db="EMBL/GenBank/DDBJ databases">
        <title>Anaerotaeda fermentans gen. nov., sp. nov., a novel anaerobic planctomycete of the new family within the order Sedimentisphaerales isolated from Taman Peninsula, Russia.</title>
        <authorList>
            <person name="Khomyakova M.A."/>
            <person name="Merkel A.Y."/>
            <person name="Slobodkin A.I."/>
        </authorList>
    </citation>
    <scope>NUCLEOTIDE SEQUENCE</scope>
    <source>
        <strain evidence="1">M17dextr</strain>
    </source>
</reference>
<dbReference type="RefSeq" id="WP_349246892.1">
    <property type="nucleotide sequence ID" value="NZ_JASCXX010000037.1"/>
</dbReference>
<accession>A0AAW6U7F8</accession>
<keyword evidence="2" id="KW-1185">Reference proteome</keyword>
<dbReference type="Gene3D" id="2.60.120.260">
    <property type="entry name" value="Galactose-binding domain-like"/>
    <property type="match status" value="1"/>
</dbReference>
<evidence type="ECO:0008006" key="3">
    <source>
        <dbReference type="Google" id="ProtNLM"/>
    </source>
</evidence>
<dbReference type="Gene3D" id="2.60.120.560">
    <property type="entry name" value="Exo-inulinase, domain 1"/>
    <property type="match status" value="1"/>
</dbReference>
<organism evidence="1 2">
    <name type="scientific">Anaerobaca lacustris</name>
    <dbReference type="NCBI Taxonomy" id="3044600"/>
    <lineage>
        <taxon>Bacteria</taxon>
        <taxon>Pseudomonadati</taxon>
        <taxon>Planctomycetota</taxon>
        <taxon>Phycisphaerae</taxon>
        <taxon>Sedimentisphaerales</taxon>
        <taxon>Anaerobacaceae</taxon>
        <taxon>Anaerobaca</taxon>
    </lineage>
</organism>
<dbReference type="Proteomes" id="UP001431776">
    <property type="component" value="Unassembled WGS sequence"/>
</dbReference>
<evidence type="ECO:0000313" key="2">
    <source>
        <dbReference type="Proteomes" id="UP001431776"/>
    </source>
</evidence>
<gene>
    <name evidence="1" type="ORF">QJ522_20665</name>
</gene>
<name>A0AAW6U7F8_9BACT</name>
<dbReference type="InterPro" id="IPR008979">
    <property type="entry name" value="Galactose-bd-like_sf"/>
</dbReference>
<dbReference type="AlphaFoldDB" id="A0AAW6U7F8"/>
<dbReference type="InterPro" id="IPR013783">
    <property type="entry name" value="Ig-like_fold"/>
</dbReference>
<dbReference type="SUPFAM" id="SSF49785">
    <property type="entry name" value="Galactose-binding domain-like"/>
    <property type="match status" value="1"/>
</dbReference>
<evidence type="ECO:0000313" key="1">
    <source>
        <dbReference type="EMBL" id="MDI6451486.1"/>
    </source>
</evidence>
<comment type="caution">
    <text evidence="1">The sequence shown here is derived from an EMBL/GenBank/DDBJ whole genome shotgun (WGS) entry which is preliminary data.</text>
</comment>
<dbReference type="Gene3D" id="2.60.40.10">
    <property type="entry name" value="Immunoglobulins"/>
    <property type="match status" value="1"/>
</dbReference>
<dbReference type="EMBL" id="JASCXX010000037">
    <property type="protein sequence ID" value="MDI6451486.1"/>
    <property type="molecule type" value="Genomic_DNA"/>
</dbReference>
<protein>
    <recommendedName>
        <fullName evidence="3">F5/8 type C domain-containing protein</fullName>
    </recommendedName>
</protein>
<proteinExistence type="predicted"/>